<evidence type="ECO:0000313" key="8">
    <source>
        <dbReference type="EMBL" id="MFC3265432.1"/>
    </source>
</evidence>
<comment type="caution">
    <text evidence="8">The sequence shown here is derived from an EMBL/GenBank/DDBJ whole genome shotgun (WGS) entry which is preliminary data.</text>
</comment>
<sequence length="343" mass="36095">MVAVKPADIRSVLSREPREPVVLVFGPDQGLVAERAGKLASLVAGDGGDDPFRMLRIDGDALAQDPARLVDEANTISLFGGKRVIQVRAGSRNIAPAVKPLLDAPPKDAVVIIQAGDLARNAPLRTLCERSATALAIPCYADGPREIAALVDEVLGAHGLQIDADARAHLLGLLGADRQTSRNELEKLALYAHGCGAIDMAAVDAVCGDAAALAYDALTDAVFTGALSDVDTQSQRLVADGADPGVLLNMVVRHGLALLSARIQIESGAPAGAALERMRVHFKRRDAVQLQLRLWRAGELQQVLRDTAAAVGNCRKNASLSAGIARTAMWAIAMRAARRARQG</sequence>
<dbReference type="RefSeq" id="WP_376831758.1">
    <property type="nucleotide sequence ID" value="NZ_JBHLWR010000006.1"/>
</dbReference>
<dbReference type="PANTHER" id="PTHR34388:SF1">
    <property type="entry name" value="DNA POLYMERASE III SUBUNIT DELTA"/>
    <property type="match status" value="1"/>
</dbReference>
<dbReference type="InterPro" id="IPR008921">
    <property type="entry name" value="DNA_pol3_clamp-load_cplx_C"/>
</dbReference>
<keyword evidence="4" id="KW-0235">DNA replication</keyword>
<dbReference type="Gene3D" id="1.20.272.10">
    <property type="match status" value="1"/>
</dbReference>
<comment type="catalytic activity">
    <reaction evidence="7">
        <text>DNA(n) + a 2'-deoxyribonucleoside 5'-triphosphate = DNA(n+1) + diphosphate</text>
        <dbReference type="Rhea" id="RHEA:22508"/>
        <dbReference type="Rhea" id="RHEA-COMP:17339"/>
        <dbReference type="Rhea" id="RHEA-COMP:17340"/>
        <dbReference type="ChEBI" id="CHEBI:33019"/>
        <dbReference type="ChEBI" id="CHEBI:61560"/>
        <dbReference type="ChEBI" id="CHEBI:173112"/>
        <dbReference type="EC" id="2.7.7.7"/>
    </reaction>
</comment>
<keyword evidence="3 8" id="KW-0548">Nucleotidyltransferase</keyword>
<dbReference type="EC" id="2.7.7.7" evidence="1"/>
<evidence type="ECO:0000256" key="5">
    <source>
        <dbReference type="ARBA" id="ARBA00022932"/>
    </source>
</evidence>
<organism evidence="8 9">
    <name type="scientific">Camelimonas abortus</name>
    <dbReference type="NCBI Taxonomy" id="1017184"/>
    <lineage>
        <taxon>Bacteria</taxon>
        <taxon>Pseudomonadati</taxon>
        <taxon>Pseudomonadota</taxon>
        <taxon>Alphaproteobacteria</taxon>
        <taxon>Hyphomicrobiales</taxon>
        <taxon>Chelatococcaceae</taxon>
        <taxon>Camelimonas</taxon>
    </lineage>
</organism>
<accession>A0ABV7LCE4</accession>
<evidence type="ECO:0000256" key="3">
    <source>
        <dbReference type="ARBA" id="ARBA00022695"/>
    </source>
</evidence>
<dbReference type="InterPro" id="IPR005790">
    <property type="entry name" value="DNA_polIII_delta"/>
</dbReference>
<evidence type="ECO:0000256" key="7">
    <source>
        <dbReference type="ARBA" id="ARBA00049244"/>
    </source>
</evidence>
<dbReference type="Proteomes" id="UP001595536">
    <property type="component" value="Unassembled WGS sequence"/>
</dbReference>
<evidence type="ECO:0000256" key="2">
    <source>
        <dbReference type="ARBA" id="ARBA00022679"/>
    </source>
</evidence>
<dbReference type="EMBL" id="JBHRUV010000017">
    <property type="protein sequence ID" value="MFC3265432.1"/>
    <property type="molecule type" value="Genomic_DNA"/>
</dbReference>
<dbReference type="Gene3D" id="1.10.8.60">
    <property type="match status" value="1"/>
</dbReference>
<evidence type="ECO:0000256" key="6">
    <source>
        <dbReference type="ARBA" id="ARBA00034754"/>
    </source>
</evidence>
<gene>
    <name evidence="8" type="primary">holA</name>
    <name evidence="8" type="ORF">ACFOEX_03510</name>
</gene>
<evidence type="ECO:0000256" key="1">
    <source>
        <dbReference type="ARBA" id="ARBA00012417"/>
    </source>
</evidence>
<name>A0ABV7LCE4_9HYPH</name>
<comment type="similarity">
    <text evidence="6">Belongs to the DNA polymerase HolA subunit family.</text>
</comment>
<evidence type="ECO:0000313" key="9">
    <source>
        <dbReference type="Proteomes" id="UP001595536"/>
    </source>
</evidence>
<keyword evidence="2 8" id="KW-0808">Transferase</keyword>
<evidence type="ECO:0000256" key="4">
    <source>
        <dbReference type="ARBA" id="ARBA00022705"/>
    </source>
</evidence>
<reference evidence="9" key="1">
    <citation type="journal article" date="2019" name="Int. J. Syst. Evol. Microbiol.">
        <title>The Global Catalogue of Microorganisms (GCM) 10K type strain sequencing project: providing services to taxonomists for standard genome sequencing and annotation.</title>
        <authorList>
            <consortium name="The Broad Institute Genomics Platform"/>
            <consortium name="The Broad Institute Genome Sequencing Center for Infectious Disease"/>
            <person name="Wu L."/>
            <person name="Ma J."/>
        </authorList>
    </citation>
    <scope>NUCLEOTIDE SEQUENCE [LARGE SCALE GENOMIC DNA]</scope>
    <source>
        <strain evidence="9">CCM 7941</strain>
    </source>
</reference>
<dbReference type="SUPFAM" id="SSF48019">
    <property type="entry name" value="post-AAA+ oligomerization domain-like"/>
    <property type="match status" value="1"/>
</dbReference>
<dbReference type="SUPFAM" id="SSF52540">
    <property type="entry name" value="P-loop containing nucleoside triphosphate hydrolases"/>
    <property type="match status" value="1"/>
</dbReference>
<keyword evidence="5" id="KW-0239">DNA-directed DNA polymerase</keyword>
<keyword evidence="9" id="KW-1185">Reference proteome</keyword>
<protein>
    <recommendedName>
        <fullName evidence="1">DNA-directed DNA polymerase</fullName>
        <ecNumber evidence="1">2.7.7.7</ecNumber>
    </recommendedName>
</protein>
<dbReference type="NCBIfam" id="TIGR01128">
    <property type="entry name" value="holA"/>
    <property type="match status" value="1"/>
</dbReference>
<dbReference type="Gene3D" id="3.40.50.300">
    <property type="entry name" value="P-loop containing nucleotide triphosphate hydrolases"/>
    <property type="match status" value="1"/>
</dbReference>
<dbReference type="PANTHER" id="PTHR34388">
    <property type="entry name" value="DNA POLYMERASE III SUBUNIT DELTA"/>
    <property type="match status" value="1"/>
</dbReference>
<dbReference type="InterPro" id="IPR027417">
    <property type="entry name" value="P-loop_NTPase"/>
</dbReference>
<proteinExistence type="inferred from homology"/>
<dbReference type="GO" id="GO:0003887">
    <property type="term" value="F:DNA-directed DNA polymerase activity"/>
    <property type="evidence" value="ECO:0007669"/>
    <property type="project" value="UniProtKB-EC"/>
</dbReference>